<reference evidence="3 4" key="1">
    <citation type="submission" date="2017-09" db="EMBL/GenBank/DDBJ databases">
        <authorList>
            <person name="Pope W.H."/>
            <person name="Garlena R.A."/>
            <person name="Russell D.A."/>
            <person name="Jacobs-Sera D."/>
            <person name="Hatfull G.F."/>
        </authorList>
    </citation>
    <scope>NUCLEOTIDE SEQUENCE [LARGE SCALE GENOMIC DNA]</scope>
</reference>
<evidence type="ECO:0000259" key="2">
    <source>
        <dbReference type="PROSITE" id="PS51674"/>
    </source>
</evidence>
<evidence type="ECO:0000256" key="1">
    <source>
        <dbReference type="SAM" id="MobiDB-lite"/>
    </source>
</evidence>
<evidence type="ECO:0000313" key="4">
    <source>
        <dbReference type="Proteomes" id="UP000229692"/>
    </source>
</evidence>
<dbReference type="InterPro" id="IPR034768">
    <property type="entry name" value="4FE4S_WBL"/>
</dbReference>
<sequence length="116" mass="12449">MTALSLGFLSPAQLAVDHRQALCCDDRFRGRWLWDAELDGGGEKNAKGESSVAKGYRHEAAKAVCRACNQRSLCLAAALSDPKAEGVYGGELFPIEPKESTPRGHRADPKEPGLPA</sequence>
<proteinExistence type="predicted"/>
<gene>
    <name evidence="3" type="ORF">SEA_KABLUNA_58</name>
</gene>
<organism evidence="3 4">
    <name type="scientific">Gordonia phage Kabluna</name>
    <dbReference type="NCBI Taxonomy" id="2041511"/>
    <lineage>
        <taxon>Viruses</taxon>
        <taxon>Duplodnaviria</taxon>
        <taxon>Heunggongvirae</taxon>
        <taxon>Uroviricota</taxon>
        <taxon>Caudoviricetes</taxon>
        <taxon>Zierdtviridae</taxon>
        <taxon>Emilbogenvirinae</taxon>
        <taxon>Kablunavirus</taxon>
        <taxon>Kablunavirus kabluna</taxon>
    </lineage>
</organism>
<dbReference type="EMBL" id="MF919510">
    <property type="protein sequence ID" value="ATN89579.1"/>
    <property type="molecule type" value="Genomic_DNA"/>
</dbReference>
<keyword evidence="4" id="KW-1185">Reference proteome</keyword>
<protein>
    <submittedName>
        <fullName evidence="3">WhiB family transcription factor</fullName>
    </submittedName>
</protein>
<accession>A0A2D1GCM9</accession>
<dbReference type="Pfam" id="PF02467">
    <property type="entry name" value="Whib"/>
    <property type="match status" value="1"/>
</dbReference>
<dbReference type="Proteomes" id="UP000229692">
    <property type="component" value="Segment"/>
</dbReference>
<evidence type="ECO:0000313" key="3">
    <source>
        <dbReference type="EMBL" id="ATN89579.1"/>
    </source>
</evidence>
<name>A0A2D1GCM9_9CAUD</name>
<feature type="domain" description="4Fe-4S Wbl-type" evidence="2">
    <location>
        <begin position="29"/>
        <end position="98"/>
    </location>
</feature>
<feature type="compositionally biased region" description="Basic and acidic residues" evidence="1">
    <location>
        <begin position="96"/>
        <end position="116"/>
    </location>
</feature>
<dbReference type="PROSITE" id="PS51674">
    <property type="entry name" value="4FE4S_WBL"/>
    <property type="match status" value="1"/>
</dbReference>
<feature type="region of interest" description="Disordered" evidence="1">
    <location>
        <begin position="90"/>
        <end position="116"/>
    </location>
</feature>